<evidence type="ECO:0000256" key="3">
    <source>
        <dbReference type="ARBA" id="ARBA00023082"/>
    </source>
</evidence>
<evidence type="ECO:0000256" key="4">
    <source>
        <dbReference type="ARBA" id="ARBA00023125"/>
    </source>
</evidence>
<dbReference type="InterPro" id="IPR039425">
    <property type="entry name" value="RNA_pol_sigma-70-like"/>
</dbReference>
<evidence type="ECO:0000259" key="6">
    <source>
        <dbReference type="PROSITE" id="PS50043"/>
    </source>
</evidence>
<evidence type="ECO:0000256" key="1">
    <source>
        <dbReference type="ARBA" id="ARBA00010641"/>
    </source>
</evidence>
<evidence type="ECO:0000256" key="5">
    <source>
        <dbReference type="ARBA" id="ARBA00023163"/>
    </source>
</evidence>
<dbReference type="PANTHER" id="PTHR43133">
    <property type="entry name" value="RNA POLYMERASE ECF-TYPE SIGMA FACTO"/>
    <property type="match status" value="1"/>
</dbReference>
<dbReference type="PANTHER" id="PTHR43133:SF8">
    <property type="entry name" value="RNA POLYMERASE SIGMA FACTOR HI_1459-RELATED"/>
    <property type="match status" value="1"/>
</dbReference>
<accession>A0ABQ4EEN7</accession>
<organism evidence="7 8">
    <name type="scientific">Plantactinospora endophytica</name>
    <dbReference type="NCBI Taxonomy" id="673535"/>
    <lineage>
        <taxon>Bacteria</taxon>
        <taxon>Bacillati</taxon>
        <taxon>Actinomycetota</taxon>
        <taxon>Actinomycetes</taxon>
        <taxon>Micromonosporales</taxon>
        <taxon>Micromonosporaceae</taxon>
        <taxon>Plantactinospora</taxon>
    </lineage>
</organism>
<dbReference type="PRINTS" id="PR00038">
    <property type="entry name" value="HTHLUXR"/>
</dbReference>
<keyword evidence="8" id="KW-1185">Reference proteome</keyword>
<dbReference type="InterPro" id="IPR013249">
    <property type="entry name" value="RNA_pol_sigma70_r4_t2"/>
</dbReference>
<comment type="similarity">
    <text evidence="1">Belongs to the sigma-70 factor family. ECF subfamily.</text>
</comment>
<sequence>MPVDVPAVPGPRNDDTSARVRTLPEQQRVIYNMIIEQGKTTAEVARLIGLAPSTVRVHLSRANRAVAAPPRQPRPQTQPQCRYIATDFSAMDISPASLMRLPKGQRDVVRRFLDGASREQIADKLQISETTVRSQLSKAMRTLHNDDR</sequence>
<keyword evidence="4" id="KW-0238">DNA-binding</keyword>
<evidence type="ECO:0000313" key="7">
    <source>
        <dbReference type="EMBL" id="GIG93191.1"/>
    </source>
</evidence>
<keyword evidence="5" id="KW-0804">Transcription</keyword>
<dbReference type="SUPFAM" id="SSF46894">
    <property type="entry name" value="C-terminal effector domain of the bipartite response regulators"/>
    <property type="match status" value="1"/>
</dbReference>
<dbReference type="Proteomes" id="UP000646749">
    <property type="component" value="Unassembled WGS sequence"/>
</dbReference>
<dbReference type="InterPro" id="IPR013324">
    <property type="entry name" value="RNA_pol_sigma_r3/r4-like"/>
</dbReference>
<keyword evidence="2" id="KW-0805">Transcription regulation</keyword>
<dbReference type="InterPro" id="IPR000792">
    <property type="entry name" value="Tscrpt_reg_LuxR_C"/>
</dbReference>
<dbReference type="PROSITE" id="PS50043">
    <property type="entry name" value="HTH_LUXR_2"/>
    <property type="match status" value="1"/>
</dbReference>
<proteinExistence type="inferred from homology"/>
<dbReference type="RefSeq" id="WP_239142013.1">
    <property type="nucleotide sequence ID" value="NZ_BONW01000052.1"/>
</dbReference>
<dbReference type="InterPro" id="IPR036388">
    <property type="entry name" value="WH-like_DNA-bd_sf"/>
</dbReference>
<evidence type="ECO:0000313" key="8">
    <source>
        <dbReference type="Proteomes" id="UP000646749"/>
    </source>
</evidence>
<dbReference type="EMBL" id="BONW01000052">
    <property type="protein sequence ID" value="GIG93191.1"/>
    <property type="molecule type" value="Genomic_DNA"/>
</dbReference>
<feature type="domain" description="HTH luxR-type" evidence="6">
    <location>
        <begin position="94"/>
        <end position="148"/>
    </location>
</feature>
<reference evidence="7 8" key="1">
    <citation type="submission" date="2021-01" db="EMBL/GenBank/DDBJ databases">
        <title>Whole genome shotgun sequence of Plantactinospora endophytica NBRC 110450.</title>
        <authorList>
            <person name="Komaki H."/>
            <person name="Tamura T."/>
        </authorList>
    </citation>
    <scope>NUCLEOTIDE SEQUENCE [LARGE SCALE GENOMIC DNA]</scope>
    <source>
        <strain evidence="7 8">NBRC 110450</strain>
    </source>
</reference>
<dbReference type="InterPro" id="IPR016032">
    <property type="entry name" value="Sig_transdc_resp-reg_C-effctor"/>
</dbReference>
<comment type="caution">
    <text evidence="7">The sequence shown here is derived from an EMBL/GenBank/DDBJ whole genome shotgun (WGS) entry which is preliminary data.</text>
</comment>
<keyword evidence="3" id="KW-0731">Sigma factor</keyword>
<dbReference type="SUPFAM" id="SSF88659">
    <property type="entry name" value="Sigma3 and sigma4 domains of RNA polymerase sigma factors"/>
    <property type="match status" value="1"/>
</dbReference>
<gene>
    <name evidence="7" type="ORF">Pen02_81270</name>
</gene>
<dbReference type="Pfam" id="PF08281">
    <property type="entry name" value="Sigma70_r4_2"/>
    <property type="match status" value="2"/>
</dbReference>
<name>A0ABQ4EEN7_9ACTN</name>
<evidence type="ECO:0000256" key="2">
    <source>
        <dbReference type="ARBA" id="ARBA00023015"/>
    </source>
</evidence>
<dbReference type="Gene3D" id="1.10.10.10">
    <property type="entry name" value="Winged helix-like DNA-binding domain superfamily/Winged helix DNA-binding domain"/>
    <property type="match status" value="2"/>
</dbReference>
<protein>
    <recommendedName>
        <fullName evidence="6">HTH luxR-type domain-containing protein</fullName>
    </recommendedName>
</protein>